<sequence>MLLQLVRTGALRAFGGKCITATNGMSLLPTPSAEEDARTLGASPYPEGTTPEHELLVNKLAGAGTGGSVPDIKVSNSSGTCLGVMDYAMVAAQNVG</sequence>
<reference evidence="2 3" key="1">
    <citation type="journal article" date="2018" name="Evol. Lett.">
        <title>Horizontal gene cluster transfer increased hallucinogenic mushroom diversity.</title>
        <authorList>
            <person name="Reynolds H.T."/>
            <person name="Vijayakumar V."/>
            <person name="Gluck-Thaler E."/>
            <person name="Korotkin H.B."/>
            <person name="Matheny P.B."/>
            <person name="Slot J.C."/>
        </authorList>
    </citation>
    <scope>NUCLEOTIDE SEQUENCE [LARGE SCALE GENOMIC DNA]</scope>
    <source>
        <strain evidence="2 3">2631</strain>
    </source>
</reference>
<protein>
    <submittedName>
        <fullName evidence="2">Uncharacterized protein</fullName>
    </submittedName>
</protein>
<dbReference type="InParanoid" id="A0A409XNH0"/>
<gene>
    <name evidence="2" type="ORF">CVT25_008515</name>
</gene>
<dbReference type="AlphaFoldDB" id="A0A409XNH0"/>
<feature type="region of interest" description="Disordered" evidence="1">
    <location>
        <begin position="29"/>
        <end position="51"/>
    </location>
</feature>
<keyword evidence="3" id="KW-1185">Reference proteome</keyword>
<evidence type="ECO:0000313" key="2">
    <source>
        <dbReference type="EMBL" id="PPQ92332.1"/>
    </source>
</evidence>
<name>A0A409XNH0_PSICY</name>
<dbReference type="Proteomes" id="UP000283269">
    <property type="component" value="Unassembled WGS sequence"/>
</dbReference>
<evidence type="ECO:0000313" key="3">
    <source>
        <dbReference type="Proteomes" id="UP000283269"/>
    </source>
</evidence>
<proteinExistence type="predicted"/>
<organism evidence="2 3">
    <name type="scientific">Psilocybe cyanescens</name>
    <dbReference type="NCBI Taxonomy" id="93625"/>
    <lineage>
        <taxon>Eukaryota</taxon>
        <taxon>Fungi</taxon>
        <taxon>Dikarya</taxon>
        <taxon>Basidiomycota</taxon>
        <taxon>Agaricomycotina</taxon>
        <taxon>Agaricomycetes</taxon>
        <taxon>Agaricomycetidae</taxon>
        <taxon>Agaricales</taxon>
        <taxon>Agaricineae</taxon>
        <taxon>Strophariaceae</taxon>
        <taxon>Psilocybe</taxon>
    </lineage>
</organism>
<comment type="caution">
    <text evidence="2">The sequence shown here is derived from an EMBL/GenBank/DDBJ whole genome shotgun (WGS) entry which is preliminary data.</text>
</comment>
<evidence type="ECO:0000256" key="1">
    <source>
        <dbReference type="SAM" id="MobiDB-lite"/>
    </source>
</evidence>
<dbReference type="EMBL" id="NHYD01001055">
    <property type="protein sequence ID" value="PPQ92332.1"/>
    <property type="molecule type" value="Genomic_DNA"/>
</dbReference>
<accession>A0A409XNH0</accession>